<reference evidence="1 2" key="1">
    <citation type="submission" date="2018-11" db="EMBL/GenBank/DDBJ databases">
        <title>Genome assembly of Steccherinum ochraceum LE-BIN_3174, the white-rot fungus of the Steccherinaceae family (The Residual Polyporoid clade, Polyporales, Basidiomycota).</title>
        <authorList>
            <person name="Fedorova T.V."/>
            <person name="Glazunova O.A."/>
            <person name="Landesman E.O."/>
            <person name="Moiseenko K.V."/>
            <person name="Psurtseva N.V."/>
            <person name="Savinova O.S."/>
            <person name="Shakhova N.V."/>
            <person name="Tyazhelova T.V."/>
            <person name="Vasina D.V."/>
        </authorList>
    </citation>
    <scope>NUCLEOTIDE SEQUENCE [LARGE SCALE GENOMIC DNA]</scope>
    <source>
        <strain evidence="1 2">LE-BIN_3174</strain>
    </source>
</reference>
<evidence type="ECO:0000313" key="1">
    <source>
        <dbReference type="EMBL" id="TCD62491.1"/>
    </source>
</evidence>
<dbReference type="AlphaFoldDB" id="A0A4R0R550"/>
<dbReference type="EMBL" id="RWJN01000367">
    <property type="protein sequence ID" value="TCD62491.1"/>
    <property type="molecule type" value="Genomic_DNA"/>
</dbReference>
<evidence type="ECO:0000313" key="2">
    <source>
        <dbReference type="Proteomes" id="UP000292702"/>
    </source>
</evidence>
<evidence type="ECO:0008006" key="3">
    <source>
        <dbReference type="Google" id="ProtNLM"/>
    </source>
</evidence>
<sequence length="502" mass="56364">MPTRGLPSWLKVPGLGHLKTFPPSNSHRTTAKAHLATSLPEVLHGIIQYSMPAEYTRTMDYSAEHWSLTDRLTRDPLFETEKADLRTVLAACLVCKEWYAAGVIVLYARPVITTARQRRRFCRTLQGNPRLGGLVNDLRLTCRHLVPQQRIVVIGLPEVKSSDMELKDRARDELAASLLHCVNLTSLDIIGHDLTPDVFPLPKILAEPSIQHTLRQLVISGPSSVGLPASDVSLPLLEVLRLHVVYLTVGYTFPVLPAVDTLQLVHCRVVFSDEESSTFAEHSSDILDSLSIDIAQFPSLQVLDLHENDFALKLSKDLAKNIIEVRYTGWIRLLQNFPFPAWLKTAPSLRRLITTTYLWSREHLDPSFTSALERLTLLCVDAEDDSTGEDGFAKALDSLYDVVVSSQPLSLRCIALFNELAIEITADERRMEVHDDGSTLITYTTTRRTKMPRSTDQRQLALARLKAICVEKNVAVEEVTYGREMSSKSTSQIHLPDLRRFA</sequence>
<dbReference type="InterPro" id="IPR032675">
    <property type="entry name" value="LRR_dom_sf"/>
</dbReference>
<organism evidence="1 2">
    <name type="scientific">Steccherinum ochraceum</name>
    <dbReference type="NCBI Taxonomy" id="92696"/>
    <lineage>
        <taxon>Eukaryota</taxon>
        <taxon>Fungi</taxon>
        <taxon>Dikarya</taxon>
        <taxon>Basidiomycota</taxon>
        <taxon>Agaricomycotina</taxon>
        <taxon>Agaricomycetes</taxon>
        <taxon>Polyporales</taxon>
        <taxon>Steccherinaceae</taxon>
        <taxon>Steccherinum</taxon>
    </lineage>
</organism>
<protein>
    <recommendedName>
        <fullName evidence="3">F-box domain-containing protein</fullName>
    </recommendedName>
</protein>
<dbReference type="Proteomes" id="UP000292702">
    <property type="component" value="Unassembled WGS sequence"/>
</dbReference>
<comment type="caution">
    <text evidence="1">The sequence shown here is derived from an EMBL/GenBank/DDBJ whole genome shotgun (WGS) entry which is preliminary data.</text>
</comment>
<dbReference type="SUPFAM" id="SSF52047">
    <property type="entry name" value="RNI-like"/>
    <property type="match status" value="1"/>
</dbReference>
<accession>A0A4R0R550</accession>
<gene>
    <name evidence="1" type="ORF">EIP91_006812</name>
</gene>
<dbReference type="Gene3D" id="3.80.10.10">
    <property type="entry name" value="Ribonuclease Inhibitor"/>
    <property type="match status" value="1"/>
</dbReference>
<name>A0A4R0R550_9APHY</name>
<keyword evidence="2" id="KW-1185">Reference proteome</keyword>
<proteinExistence type="predicted"/>